<feature type="transmembrane region" description="Helical" evidence="10">
    <location>
        <begin position="189"/>
        <end position="208"/>
    </location>
</feature>
<comment type="catalytic activity">
    <reaction evidence="1">
        <text>ATP + protein L-histidine = ADP + protein N-phospho-L-histidine.</text>
        <dbReference type="EC" id="2.7.13.3"/>
    </reaction>
</comment>
<evidence type="ECO:0000313" key="12">
    <source>
        <dbReference type="EMBL" id="GAA4861502.1"/>
    </source>
</evidence>
<feature type="transmembrane region" description="Helical" evidence="10">
    <location>
        <begin position="116"/>
        <end position="139"/>
    </location>
</feature>
<keyword evidence="7" id="KW-0067">ATP-binding</keyword>
<feature type="compositionally biased region" description="Low complexity" evidence="9">
    <location>
        <begin position="21"/>
        <end position="37"/>
    </location>
</feature>
<name>A0ABP9E2X9_9PSEU</name>
<evidence type="ECO:0000256" key="3">
    <source>
        <dbReference type="ARBA" id="ARBA00022553"/>
    </source>
</evidence>
<dbReference type="SUPFAM" id="SSF55874">
    <property type="entry name" value="ATPase domain of HSP90 chaperone/DNA topoisomerase II/histidine kinase"/>
    <property type="match status" value="1"/>
</dbReference>
<dbReference type="PANTHER" id="PTHR24421">
    <property type="entry name" value="NITRATE/NITRITE SENSOR PROTEIN NARX-RELATED"/>
    <property type="match status" value="1"/>
</dbReference>
<keyword evidence="3" id="KW-0597">Phosphoprotein</keyword>
<evidence type="ECO:0000256" key="2">
    <source>
        <dbReference type="ARBA" id="ARBA00012438"/>
    </source>
</evidence>
<dbReference type="PANTHER" id="PTHR24421:SF10">
    <property type="entry name" value="NITRATE_NITRITE SENSOR PROTEIN NARQ"/>
    <property type="match status" value="1"/>
</dbReference>
<feature type="compositionally biased region" description="Polar residues" evidence="9">
    <location>
        <begin position="1"/>
        <end position="12"/>
    </location>
</feature>
<dbReference type="Gene3D" id="1.20.5.1930">
    <property type="match status" value="1"/>
</dbReference>
<feature type="transmembrane region" description="Helical" evidence="10">
    <location>
        <begin position="276"/>
        <end position="294"/>
    </location>
</feature>
<comment type="caution">
    <text evidence="12">The sequence shown here is derived from an EMBL/GenBank/DDBJ whole genome shotgun (WGS) entry which is preliminary data.</text>
</comment>
<dbReference type="EMBL" id="BAABHQ010000001">
    <property type="protein sequence ID" value="GAA4861502.1"/>
    <property type="molecule type" value="Genomic_DNA"/>
</dbReference>
<sequence length="719" mass="74531">MATRVGESQTHPPTAPPTSVDASGDATDATDPTDAAGTPPPDGADRAPSGHRPAVLALAGAVAVLLGALAVVLDVAGRGLTLPRSIDTAAGWPNAVAGVAQLLPGLLVLRDRPRHPVAWVLVVSGVVWLIGGLASAWMVFVVHRHPELPGAVLGLHLGYRWGAFAIVGLPLLMVLFPDGRLPRPRGWRAVAVAGVAATAVMPLVAVLVPADVARAFSGGATPAPIAALPFDQLTVDLPGWPTVFAVARHLPAVGLLLALVVVAARYRTARGQRRLQMRWLVWAGAVSAVAMAVVQVLPPAWLMIGVIVSIAVTSSAVVVAITRHRLYEIDRLLPTTVVALALGVLVLAVDGLVLLVAGAAFGDRDSALLAVAIVAVLYTPLRSRLWRAARRLTRGSRDDPYAAVATLAGRLETAAAPGEQLAALARSVAEAFRLPYVRVEIDRADGAQAVVEHGHTDRPTVALPIRYRDETIGRVAVAEGRRLSDADQRLLGDLLRQAAGAARAGALSASLQQARVDLVTAREEERRRLRRDLHDSVGPGLGAVTLRIETARGLAAKDPAAADGVLAQAVADVGALLSDVRRLVHDLRPPALDELGLSGALRAQARRLSGDELEIGVEGEPGELPAAVEVAAFRIASEAMTNVVRHAGATRATVVLDRRPGGLVVTVTDDGRGIGADVVAGVGTLSLRERAAELGGHTSVSCPPDGGTVVAAEIPLEGP</sequence>
<feature type="transmembrane region" description="Helical" evidence="10">
    <location>
        <begin position="243"/>
        <end position="264"/>
    </location>
</feature>
<keyword evidence="4" id="KW-0808">Transferase</keyword>
<evidence type="ECO:0000256" key="4">
    <source>
        <dbReference type="ARBA" id="ARBA00022679"/>
    </source>
</evidence>
<keyword evidence="13" id="KW-1185">Reference proteome</keyword>
<dbReference type="SMART" id="SM00387">
    <property type="entry name" value="HATPase_c"/>
    <property type="match status" value="1"/>
</dbReference>
<keyword evidence="10" id="KW-0812">Transmembrane</keyword>
<evidence type="ECO:0000256" key="5">
    <source>
        <dbReference type="ARBA" id="ARBA00022741"/>
    </source>
</evidence>
<dbReference type="InterPro" id="IPR011712">
    <property type="entry name" value="Sig_transdc_His_kin_sub3_dim/P"/>
</dbReference>
<dbReference type="Pfam" id="PF07730">
    <property type="entry name" value="HisKA_3"/>
    <property type="match status" value="1"/>
</dbReference>
<feature type="transmembrane region" description="Helical" evidence="10">
    <location>
        <begin position="89"/>
        <end position="109"/>
    </location>
</feature>
<feature type="transmembrane region" description="Helical" evidence="10">
    <location>
        <begin position="159"/>
        <end position="177"/>
    </location>
</feature>
<evidence type="ECO:0000256" key="1">
    <source>
        <dbReference type="ARBA" id="ARBA00000085"/>
    </source>
</evidence>
<keyword evidence="8" id="KW-0902">Two-component regulatory system</keyword>
<evidence type="ECO:0000313" key="13">
    <source>
        <dbReference type="Proteomes" id="UP001500457"/>
    </source>
</evidence>
<evidence type="ECO:0000256" key="8">
    <source>
        <dbReference type="ARBA" id="ARBA00023012"/>
    </source>
</evidence>
<organism evidence="12 13">
    <name type="scientific">Actinomycetospora straminea</name>
    <dbReference type="NCBI Taxonomy" id="663607"/>
    <lineage>
        <taxon>Bacteria</taxon>
        <taxon>Bacillati</taxon>
        <taxon>Actinomycetota</taxon>
        <taxon>Actinomycetes</taxon>
        <taxon>Pseudonocardiales</taxon>
        <taxon>Pseudonocardiaceae</taxon>
        <taxon>Actinomycetospora</taxon>
    </lineage>
</organism>
<keyword evidence="6" id="KW-0418">Kinase</keyword>
<dbReference type="Gene3D" id="3.30.565.10">
    <property type="entry name" value="Histidine kinase-like ATPase, C-terminal domain"/>
    <property type="match status" value="1"/>
</dbReference>
<feature type="domain" description="Histidine kinase/HSP90-like ATPase" evidence="11">
    <location>
        <begin position="627"/>
        <end position="718"/>
    </location>
</feature>
<evidence type="ECO:0000259" key="11">
    <source>
        <dbReference type="SMART" id="SM00387"/>
    </source>
</evidence>
<dbReference type="Proteomes" id="UP001500457">
    <property type="component" value="Unassembled WGS sequence"/>
</dbReference>
<keyword evidence="10" id="KW-0472">Membrane</keyword>
<keyword evidence="5" id="KW-0547">Nucleotide-binding</keyword>
<dbReference type="CDD" id="cd16917">
    <property type="entry name" value="HATPase_UhpB-NarQ-NarX-like"/>
    <property type="match status" value="1"/>
</dbReference>
<dbReference type="Pfam" id="PF02518">
    <property type="entry name" value="HATPase_c"/>
    <property type="match status" value="1"/>
</dbReference>
<dbReference type="InterPro" id="IPR003594">
    <property type="entry name" value="HATPase_dom"/>
</dbReference>
<reference evidence="13" key="1">
    <citation type="journal article" date="2019" name="Int. J. Syst. Evol. Microbiol.">
        <title>The Global Catalogue of Microorganisms (GCM) 10K type strain sequencing project: providing services to taxonomists for standard genome sequencing and annotation.</title>
        <authorList>
            <consortium name="The Broad Institute Genomics Platform"/>
            <consortium name="The Broad Institute Genome Sequencing Center for Infectious Disease"/>
            <person name="Wu L."/>
            <person name="Ma J."/>
        </authorList>
    </citation>
    <scope>NUCLEOTIDE SEQUENCE [LARGE SCALE GENOMIC DNA]</scope>
    <source>
        <strain evidence="13">JCM 17983</strain>
    </source>
</reference>
<feature type="transmembrane region" description="Helical" evidence="10">
    <location>
        <begin position="55"/>
        <end position="77"/>
    </location>
</feature>
<dbReference type="InterPro" id="IPR050482">
    <property type="entry name" value="Sensor_HK_TwoCompSys"/>
</dbReference>
<dbReference type="InterPro" id="IPR036890">
    <property type="entry name" value="HATPase_C_sf"/>
</dbReference>
<evidence type="ECO:0000256" key="10">
    <source>
        <dbReference type="SAM" id="Phobius"/>
    </source>
</evidence>
<feature type="transmembrane region" description="Helical" evidence="10">
    <location>
        <begin position="300"/>
        <end position="321"/>
    </location>
</feature>
<feature type="transmembrane region" description="Helical" evidence="10">
    <location>
        <begin position="333"/>
        <end position="361"/>
    </location>
</feature>
<feature type="transmembrane region" description="Helical" evidence="10">
    <location>
        <begin position="367"/>
        <end position="385"/>
    </location>
</feature>
<dbReference type="EC" id="2.7.13.3" evidence="2"/>
<evidence type="ECO:0000256" key="7">
    <source>
        <dbReference type="ARBA" id="ARBA00022840"/>
    </source>
</evidence>
<gene>
    <name evidence="12" type="ORF">GCM10023203_06140</name>
</gene>
<keyword evidence="10" id="KW-1133">Transmembrane helix</keyword>
<feature type="region of interest" description="Disordered" evidence="9">
    <location>
        <begin position="1"/>
        <end position="50"/>
    </location>
</feature>
<evidence type="ECO:0000256" key="6">
    <source>
        <dbReference type="ARBA" id="ARBA00022777"/>
    </source>
</evidence>
<proteinExistence type="predicted"/>
<accession>A0ABP9E2X9</accession>
<dbReference type="RefSeq" id="WP_274230861.1">
    <property type="nucleotide sequence ID" value="NZ_BAABHQ010000001.1"/>
</dbReference>
<evidence type="ECO:0000256" key="9">
    <source>
        <dbReference type="SAM" id="MobiDB-lite"/>
    </source>
</evidence>
<protein>
    <recommendedName>
        <fullName evidence="2">histidine kinase</fullName>
        <ecNumber evidence="2">2.7.13.3</ecNumber>
    </recommendedName>
</protein>